<proteinExistence type="predicted"/>
<sequence length="24" mass="2666">MSFGLSLAIVCLQYSENSHSNFAF</sequence>
<dbReference type="EMBL" id="CM047746">
    <property type="protein sequence ID" value="KAJ0021608.1"/>
    <property type="molecule type" value="Genomic_DNA"/>
</dbReference>
<gene>
    <name evidence="1" type="ORF">Pint_31794</name>
</gene>
<dbReference type="Proteomes" id="UP001163603">
    <property type="component" value="Chromosome 11"/>
</dbReference>
<name>A0ACC0XR81_9ROSI</name>
<accession>A0ACC0XR81</accession>
<evidence type="ECO:0000313" key="2">
    <source>
        <dbReference type="Proteomes" id="UP001163603"/>
    </source>
</evidence>
<keyword evidence="2" id="KW-1185">Reference proteome</keyword>
<comment type="caution">
    <text evidence="1">The sequence shown here is derived from an EMBL/GenBank/DDBJ whole genome shotgun (WGS) entry which is preliminary data.</text>
</comment>
<protein>
    <submittedName>
        <fullName evidence="1">Uncharacterized protein</fullName>
    </submittedName>
</protein>
<reference evidence="2" key="1">
    <citation type="journal article" date="2023" name="G3 (Bethesda)">
        <title>Genome assembly and association tests identify interacting loci associated with vigor, precocity, and sex in interspecific pistachio rootstocks.</title>
        <authorList>
            <person name="Palmer W."/>
            <person name="Jacygrad E."/>
            <person name="Sagayaradj S."/>
            <person name="Cavanaugh K."/>
            <person name="Han R."/>
            <person name="Bertier L."/>
            <person name="Beede B."/>
            <person name="Kafkas S."/>
            <person name="Golino D."/>
            <person name="Preece J."/>
            <person name="Michelmore R."/>
        </authorList>
    </citation>
    <scope>NUCLEOTIDE SEQUENCE [LARGE SCALE GENOMIC DNA]</scope>
</reference>
<organism evidence="1 2">
    <name type="scientific">Pistacia integerrima</name>
    <dbReference type="NCBI Taxonomy" id="434235"/>
    <lineage>
        <taxon>Eukaryota</taxon>
        <taxon>Viridiplantae</taxon>
        <taxon>Streptophyta</taxon>
        <taxon>Embryophyta</taxon>
        <taxon>Tracheophyta</taxon>
        <taxon>Spermatophyta</taxon>
        <taxon>Magnoliopsida</taxon>
        <taxon>eudicotyledons</taxon>
        <taxon>Gunneridae</taxon>
        <taxon>Pentapetalae</taxon>
        <taxon>rosids</taxon>
        <taxon>malvids</taxon>
        <taxon>Sapindales</taxon>
        <taxon>Anacardiaceae</taxon>
        <taxon>Pistacia</taxon>
    </lineage>
</organism>
<evidence type="ECO:0000313" key="1">
    <source>
        <dbReference type="EMBL" id="KAJ0021608.1"/>
    </source>
</evidence>